<keyword evidence="3" id="KW-0472">Membrane</keyword>
<sequence>MRILAILCVRNEGAFLLDWLAHHLAVGVTHILAYSNDCEDGTDAMLDALARTGPLTHHRNEGPHGPKGIQFTALNHAASTPEAAAADWILPLDIDEFVNVHVGARTLPDLIAAVPEATAITLTWRLFGSGGLRRFEDVPVPERFVRAAPDVVFWPWRAAMFKTLYRNDGTYGRPGVHRPRAPDAARIAGARWVDGNGRPLPPGFATARIYSDFGKPNFGLVQLNHYPLGCAESYVLKAARGRAVHGADRLGLDYWAERNFDAAEDRSILGVADRVRTIRASLAADPALARLHEDAVAWRRARFDALMLDESYRALYGRLLMTPPARPLGAAEARELLAWGRAAREADG</sequence>
<name>X7F898_9RHOB</name>
<dbReference type="InterPro" id="IPR029044">
    <property type="entry name" value="Nucleotide-diphossugar_trans"/>
</dbReference>
<dbReference type="OrthoDB" id="4964299at2"/>
<keyword evidence="5" id="KW-1185">Reference proteome</keyword>
<dbReference type="PANTHER" id="PTHR21461">
    <property type="entry name" value="GLYCOSYLTRANSFERASE FAMILY 92 PROTEIN"/>
    <property type="match status" value="1"/>
</dbReference>
<dbReference type="PANTHER" id="PTHR21461:SF69">
    <property type="entry name" value="GLYCOSYLTRANSFERASE FAMILY 92 PROTEIN"/>
    <property type="match status" value="1"/>
</dbReference>
<evidence type="ECO:0000256" key="3">
    <source>
        <dbReference type="ARBA" id="ARBA00022989"/>
    </source>
</evidence>
<organism evidence="4 5">
    <name type="scientific">Roseivivax isoporae LMG 25204</name>
    <dbReference type="NCBI Taxonomy" id="1449351"/>
    <lineage>
        <taxon>Bacteria</taxon>
        <taxon>Pseudomonadati</taxon>
        <taxon>Pseudomonadota</taxon>
        <taxon>Alphaproteobacteria</taxon>
        <taxon>Rhodobacterales</taxon>
        <taxon>Roseobacteraceae</taxon>
        <taxon>Roseivivax</taxon>
    </lineage>
</organism>
<evidence type="ECO:0000313" key="5">
    <source>
        <dbReference type="Proteomes" id="UP000023430"/>
    </source>
</evidence>
<comment type="subcellular location">
    <subcellularLocation>
        <location evidence="1">Membrane</location>
        <topology evidence="1">Single-pass membrane protein</topology>
    </subcellularLocation>
</comment>
<evidence type="ECO:0000256" key="1">
    <source>
        <dbReference type="ARBA" id="ARBA00004167"/>
    </source>
</evidence>
<dbReference type="AlphaFoldDB" id="X7F898"/>
<evidence type="ECO:0000256" key="2">
    <source>
        <dbReference type="ARBA" id="ARBA00022692"/>
    </source>
</evidence>
<keyword evidence="4" id="KW-0808">Transferase</keyword>
<proteinExistence type="predicted"/>
<dbReference type="STRING" id="1449351.RISW2_08410"/>
<dbReference type="EMBL" id="JAME01000020">
    <property type="protein sequence ID" value="ETX28309.1"/>
    <property type="molecule type" value="Genomic_DNA"/>
</dbReference>
<dbReference type="PATRIC" id="fig|1449351.3.peg.2737"/>
<dbReference type="eggNOG" id="COG0463">
    <property type="taxonomic scope" value="Bacteria"/>
</dbReference>
<comment type="caution">
    <text evidence="4">The sequence shown here is derived from an EMBL/GenBank/DDBJ whole genome shotgun (WGS) entry which is preliminary data.</text>
</comment>
<dbReference type="GO" id="GO:0016757">
    <property type="term" value="F:glycosyltransferase activity"/>
    <property type="evidence" value="ECO:0007669"/>
    <property type="project" value="TreeGrafter"/>
</dbReference>
<evidence type="ECO:0000313" key="4">
    <source>
        <dbReference type="EMBL" id="ETX28309.1"/>
    </source>
</evidence>
<dbReference type="GO" id="GO:0016020">
    <property type="term" value="C:membrane"/>
    <property type="evidence" value="ECO:0007669"/>
    <property type="project" value="UniProtKB-SubCell"/>
</dbReference>
<dbReference type="GO" id="GO:0005737">
    <property type="term" value="C:cytoplasm"/>
    <property type="evidence" value="ECO:0007669"/>
    <property type="project" value="TreeGrafter"/>
</dbReference>
<keyword evidence="3" id="KW-1133">Transmembrane helix</keyword>
<protein>
    <submittedName>
        <fullName evidence="4">Glycosyl transferase family 2</fullName>
    </submittedName>
</protein>
<dbReference type="RefSeq" id="WP_043772100.1">
    <property type="nucleotide sequence ID" value="NZ_JAME01000020.1"/>
</dbReference>
<keyword evidence="2" id="KW-0812">Transmembrane</keyword>
<dbReference type="Proteomes" id="UP000023430">
    <property type="component" value="Unassembled WGS sequence"/>
</dbReference>
<dbReference type="Pfam" id="PF13704">
    <property type="entry name" value="Glyco_tranf_2_4"/>
    <property type="match status" value="1"/>
</dbReference>
<accession>X7F898</accession>
<gene>
    <name evidence="4" type="ORF">RISW2_08410</name>
</gene>
<dbReference type="SUPFAM" id="SSF53448">
    <property type="entry name" value="Nucleotide-diphospho-sugar transferases"/>
    <property type="match status" value="1"/>
</dbReference>
<reference evidence="4 5" key="1">
    <citation type="submission" date="2014-01" db="EMBL/GenBank/DDBJ databases">
        <title>Roseivivax isoporae LMG 25204 Genome Sequencing.</title>
        <authorList>
            <person name="Lai Q."/>
            <person name="Li G."/>
            <person name="Shao Z."/>
        </authorList>
    </citation>
    <scope>NUCLEOTIDE SEQUENCE [LARGE SCALE GENOMIC DNA]</scope>
    <source>
        <strain evidence="4 5">LMG 25204</strain>
    </source>
</reference>